<evidence type="ECO:0000259" key="2">
    <source>
        <dbReference type="Pfam" id="PF22792"/>
    </source>
</evidence>
<sequence length="174" mass="19727">MAAPEGFAASSLPDPRTLPVAGELSGDGLHAIAEDDAGDHKIWFRHGDAPTSAGIFLPLDEHFWWRHRNAGRLKRRLDGKLSGPWPRQQRLSAFQIRRAALMLRAWDGVESGASRRAITAVLINRAVETLRAVDWQNAPERRRLARILAAARRQIERDYLRWLTPDGRRSRDLD</sequence>
<dbReference type="EMBL" id="RWKW01000034">
    <property type="protein sequence ID" value="RST86559.1"/>
    <property type="molecule type" value="Genomic_DNA"/>
</dbReference>
<gene>
    <name evidence="3" type="ORF">EJC49_09765</name>
</gene>
<feature type="domain" description="T6SS Transcription factor RovC-like DNA binding" evidence="1">
    <location>
        <begin position="57"/>
        <end position="163"/>
    </location>
</feature>
<name>A0A429YYL9_9HYPH</name>
<reference evidence="3 4" key="1">
    <citation type="submission" date="2018-12" db="EMBL/GenBank/DDBJ databases">
        <title>Mesorhizobium carbonis sp. nov., isolated from coal mine water.</title>
        <authorList>
            <person name="Xin W."/>
            <person name="Xu Z."/>
            <person name="Xiang F."/>
            <person name="Zhang J."/>
            <person name="Xi L."/>
            <person name="Liu J."/>
        </authorList>
    </citation>
    <scope>NUCLEOTIDE SEQUENCE [LARGE SCALE GENOMIC DNA]</scope>
    <source>
        <strain evidence="3 4">B2.3</strain>
    </source>
</reference>
<dbReference type="InterPro" id="IPR054278">
    <property type="entry name" value="DUF7012"/>
</dbReference>
<dbReference type="OrthoDB" id="7772848at2"/>
<feature type="domain" description="DUF7012" evidence="2">
    <location>
        <begin position="2"/>
        <end position="46"/>
    </location>
</feature>
<proteinExistence type="predicted"/>
<comment type="caution">
    <text evidence="3">The sequence shown here is derived from an EMBL/GenBank/DDBJ whole genome shotgun (WGS) entry which is preliminary data.</text>
</comment>
<dbReference type="AlphaFoldDB" id="A0A429YYL9"/>
<evidence type="ECO:0000259" key="1">
    <source>
        <dbReference type="Pfam" id="PF10074"/>
    </source>
</evidence>
<dbReference type="InterPro" id="IPR018754">
    <property type="entry name" value="RovC-like_DNA-bd"/>
</dbReference>
<evidence type="ECO:0000313" key="4">
    <source>
        <dbReference type="Proteomes" id="UP000278398"/>
    </source>
</evidence>
<organism evidence="3 4">
    <name type="scientific">Aquibium carbonis</name>
    <dbReference type="NCBI Taxonomy" id="2495581"/>
    <lineage>
        <taxon>Bacteria</taxon>
        <taxon>Pseudomonadati</taxon>
        <taxon>Pseudomonadota</taxon>
        <taxon>Alphaproteobacteria</taxon>
        <taxon>Hyphomicrobiales</taxon>
        <taxon>Phyllobacteriaceae</taxon>
        <taxon>Aquibium</taxon>
    </lineage>
</organism>
<dbReference type="Pfam" id="PF10074">
    <property type="entry name" value="RovC_DNA-bd"/>
    <property type="match status" value="1"/>
</dbReference>
<dbReference type="Proteomes" id="UP000278398">
    <property type="component" value="Unassembled WGS sequence"/>
</dbReference>
<accession>A0A429YYL9</accession>
<keyword evidence="4" id="KW-1185">Reference proteome</keyword>
<protein>
    <submittedName>
        <fullName evidence="3">DUF2285 domain-containing protein</fullName>
    </submittedName>
</protein>
<evidence type="ECO:0000313" key="3">
    <source>
        <dbReference type="EMBL" id="RST86559.1"/>
    </source>
</evidence>
<dbReference type="Pfam" id="PF22792">
    <property type="entry name" value="DUF7012"/>
    <property type="match status" value="1"/>
</dbReference>
<dbReference type="RefSeq" id="WP_126699739.1">
    <property type="nucleotide sequence ID" value="NZ_RWKW01000034.1"/>
</dbReference>